<dbReference type="InterPro" id="IPR000857">
    <property type="entry name" value="MyTH4_dom"/>
</dbReference>
<dbReference type="Gene3D" id="2.20.70.10">
    <property type="match status" value="1"/>
</dbReference>
<dbReference type="SMART" id="SM00139">
    <property type="entry name" value="MyTH4"/>
    <property type="match status" value="1"/>
</dbReference>
<name>A0A077WJC4_9FUNG</name>
<dbReference type="GO" id="GO:0005737">
    <property type="term" value="C:cytoplasm"/>
    <property type="evidence" value="ECO:0007669"/>
    <property type="project" value="TreeGrafter"/>
</dbReference>
<dbReference type="Pfam" id="PF00620">
    <property type="entry name" value="RhoGAP"/>
    <property type="match status" value="1"/>
</dbReference>
<feature type="domain" description="WW" evidence="2">
    <location>
        <begin position="43"/>
        <end position="76"/>
    </location>
</feature>
<dbReference type="GO" id="GO:0007165">
    <property type="term" value="P:signal transduction"/>
    <property type="evidence" value="ECO:0007669"/>
    <property type="project" value="InterPro"/>
</dbReference>
<evidence type="ECO:0000313" key="5">
    <source>
        <dbReference type="EMBL" id="CDS07148.1"/>
    </source>
</evidence>
<dbReference type="Gene3D" id="1.10.555.10">
    <property type="entry name" value="Rho GTPase activation protein"/>
    <property type="match status" value="1"/>
</dbReference>
<dbReference type="FunFam" id="1.10.555.10:FF:000045">
    <property type="entry name" value="RhoGAP domain containing protein"/>
    <property type="match status" value="1"/>
</dbReference>
<evidence type="ECO:0008006" key="6">
    <source>
        <dbReference type="Google" id="ProtNLM"/>
    </source>
</evidence>
<feature type="compositionally biased region" description="Low complexity" evidence="1">
    <location>
        <begin position="132"/>
        <end position="142"/>
    </location>
</feature>
<organism evidence="5">
    <name type="scientific">Lichtheimia ramosa</name>
    <dbReference type="NCBI Taxonomy" id="688394"/>
    <lineage>
        <taxon>Eukaryota</taxon>
        <taxon>Fungi</taxon>
        <taxon>Fungi incertae sedis</taxon>
        <taxon>Mucoromycota</taxon>
        <taxon>Mucoromycotina</taxon>
        <taxon>Mucoromycetes</taxon>
        <taxon>Mucorales</taxon>
        <taxon>Lichtheimiaceae</taxon>
        <taxon>Lichtheimia</taxon>
    </lineage>
</organism>
<sequence length="692" mass="77547">MTTVAYDWVQVVHPDSKDTFFVNPTTGKCLTDKPEQGIIKPSDPNGEWWELWDDANDMPYYYHTTSGQAHWNQPADTPVISLTNTDIRLDQVVPEAGSSVLKRNSRSLDLPSTRSIPPTSAYHHTRSTSDGNNTNTTSSNTTPPSPPPPPPPPPMIPAAATTTNKSPLCIQEEESLSAALPNGSMGLFGFKWTRKQSVVSEMGDLAAARQRRLSNFSAFRGKTSSSWKNLVTRTQSSPRNSIAVSTPVSNPEAAAAMHPTKWMDPSFSLQAQAEKKPILPTNLQQEITQFAIDGFAQKYFAKHKRGIIFKRQVPMEEMLRWTKDSLKQPLIMLNKDLYKDALKCFKLIQIIMGDRPRPRESTEIEEYQTLLGCGISKGQMRDEIYVQVCKQLNNNPNGQSIRKGWEILCVISVTFPPSKNLESYLNNFVDQSKHVTQNQVDVISQYVSTRLKRICARGAKGKVLTAAEIERAKEAPFKPSIFGEDLELIISLPSHCDNGLKIPKIVPFLADAVLQMNGLQSEGIFRVPGDAEEVTDLRVRIENGNYDATGITDPNVPASLLKYWLRDLEKPLIPTELYDECVKFAENSDEAIAIVNALPDLNRRIVMYMIASVQEFNRDEVTQYTRMNVNNLAMVFAPNFLRCPSDSLTTVFQNSKYEQAFVRTLITDMQIDKNSCAYGDEAPLAKKKNMND</sequence>
<dbReference type="PROSITE" id="PS50020">
    <property type="entry name" value="WW_DOMAIN_2"/>
    <property type="match status" value="1"/>
</dbReference>
<dbReference type="InterPro" id="IPR038185">
    <property type="entry name" value="MyTH4_dom_sf"/>
</dbReference>
<dbReference type="InterPro" id="IPR008936">
    <property type="entry name" value="Rho_GTPase_activation_prot"/>
</dbReference>
<dbReference type="Gene3D" id="1.25.40.530">
    <property type="entry name" value="MyTH4 domain"/>
    <property type="match status" value="1"/>
</dbReference>
<dbReference type="OrthoDB" id="437889at2759"/>
<dbReference type="InterPro" id="IPR001202">
    <property type="entry name" value="WW_dom"/>
</dbReference>
<feature type="domain" description="Rho-GAP" evidence="3">
    <location>
        <begin position="490"/>
        <end position="673"/>
    </location>
</feature>
<evidence type="ECO:0000259" key="3">
    <source>
        <dbReference type="PROSITE" id="PS50238"/>
    </source>
</evidence>
<reference evidence="5" key="1">
    <citation type="journal article" date="2014" name="Genome Announc.">
        <title>De novo whole-genome sequence and genome annotation of Lichtheimia ramosa.</title>
        <authorList>
            <person name="Linde J."/>
            <person name="Schwartze V."/>
            <person name="Binder U."/>
            <person name="Lass-Florl C."/>
            <person name="Voigt K."/>
            <person name="Horn F."/>
        </authorList>
    </citation>
    <scope>NUCLEOTIDE SEQUENCE</scope>
    <source>
        <strain evidence="5">JMRC FSU:6197</strain>
    </source>
</reference>
<dbReference type="GO" id="GO:0005096">
    <property type="term" value="F:GTPase activator activity"/>
    <property type="evidence" value="ECO:0007669"/>
    <property type="project" value="TreeGrafter"/>
</dbReference>
<gene>
    <name evidence="5" type="ORF">LRAMOSA09671</name>
</gene>
<evidence type="ECO:0000259" key="4">
    <source>
        <dbReference type="PROSITE" id="PS51016"/>
    </source>
</evidence>
<dbReference type="PANTHER" id="PTHR45876">
    <property type="entry name" value="FI04035P"/>
    <property type="match status" value="1"/>
</dbReference>
<dbReference type="PROSITE" id="PS50238">
    <property type="entry name" value="RHOGAP"/>
    <property type="match status" value="1"/>
</dbReference>
<feature type="region of interest" description="Disordered" evidence="1">
    <location>
        <begin position="98"/>
        <end position="161"/>
    </location>
</feature>
<dbReference type="InterPro" id="IPR000198">
    <property type="entry name" value="RhoGAP_dom"/>
</dbReference>
<dbReference type="SMART" id="SM00456">
    <property type="entry name" value="WW"/>
    <property type="match status" value="2"/>
</dbReference>
<evidence type="ECO:0000259" key="2">
    <source>
        <dbReference type="PROSITE" id="PS50020"/>
    </source>
</evidence>
<dbReference type="PANTHER" id="PTHR45876:SF8">
    <property type="entry name" value="FI04035P"/>
    <property type="match status" value="1"/>
</dbReference>
<accession>A0A077WJC4</accession>
<evidence type="ECO:0000256" key="1">
    <source>
        <dbReference type="SAM" id="MobiDB-lite"/>
    </source>
</evidence>
<dbReference type="Pfam" id="PF00784">
    <property type="entry name" value="MyTH4"/>
    <property type="match status" value="1"/>
</dbReference>
<dbReference type="EMBL" id="LK023323">
    <property type="protein sequence ID" value="CDS07148.1"/>
    <property type="molecule type" value="Genomic_DNA"/>
</dbReference>
<dbReference type="GO" id="GO:0005856">
    <property type="term" value="C:cytoskeleton"/>
    <property type="evidence" value="ECO:0007669"/>
    <property type="project" value="InterPro"/>
</dbReference>
<protein>
    <recommendedName>
        <fullName evidence="6">Rho GTPase activation protein</fullName>
    </recommendedName>
</protein>
<dbReference type="SMART" id="SM00324">
    <property type="entry name" value="RhoGAP"/>
    <property type="match status" value="1"/>
</dbReference>
<feature type="compositionally biased region" description="Pro residues" evidence="1">
    <location>
        <begin position="143"/>
        <end position="156"/>
    </location>
</feature>
<feature type="domain" description="MyTH4" evidence="4">
    <location>
        <begin position="321"/>
        <end position="473"/>
    </location>
</feature>
<dbReference type="AlphaFoldDB" id="A0A077WJC4"/>
<proteinExistence type="predicted"/>
<dbReference type="SUPFAM" id="SSF48350">
    <property type="entry name" value="GTPase activation domain, GAP"/>
    <property type="match status" value="1"/>
</dbReference>
<dbReference type="PROSITE" id="PS51016">
    <property type="entry name" value="MYTH4"/>
    <property type="match status" value="1"/>
</dbReference>